<evidence type="ECO:0000256" key="7">
    <source>
        <dbReference type="ARBA" id="ARBA00022692"/>
    </source>
</evidence>
<comment type="pathway">
    <text evidence="2 14">Protein modification; protein glycosylation.</text>
</comment>
<evidence type="ECO:0000256" key="4">
    <source>
        <dbReference type="ARBA" id="ARBA00012839"/>
    </source>
</evidence>
<dbReference type="KEGG" id="som:SOMG_03563"/>
<keyword evidence="6 14" id="KW-0808">Transferase</keyword>
<feature type="transmembrane region" description="Helical" evidence="14">
    <location>
        <begin position="121"/>
        <end position="141"/>
    </location>
</feature>
<dbReference type="InterPro" id="IPR027005">
    <property type="entry name" value="PMT-like"/>
</dbReference>
<dbReference type="EMBL" id="CP115612">
    <property type="protein sequence ID" value="WBW74206.1"/>
    <property type="molecule type" value="Genomic_DNA"/>
</dbReference>
<dbReference type="Pfam" id="PF16192">
    <property type="entry name" value="PMT_4TMC"/>
    <property type="match status" value="1"/>
</dbReference>
<comment type="subcellular location">
    <subcellularLocation>
        <location evidence="1 14">Endoplasmic reticulum membrane</location>
        <topology evidence="1 14">Multi-pass membrane protein</topology>
    </subcellularLocation>
</comment>
<dbReference type="Gene3D" id="2.80.10.50">
    <property type="match status" value="1"/>
</dbReference>
<evidence type="ECO:0000256" key="3">
    <source>
        <dbReference type="ARBA" id="ARBA00007222"/>
    </source>
</evidence>
<evidence type="ECO:0000259" key="16">
    <source>
        <dbReference type="PROSITE" id="PS50919"/>
    </source>
</evidence>
<feature type="transmembrane region" description="Helical" evidence="14">
    <location>
        <begin position="262"/>
        <end position="279"/>
    </location>
</feature>
<evidence type="ECO:0000256" key="2">
    <source>
        <dbReference type="ARBA" id="ARBA00004922"/>
    </source>
</evidence>
<feature type="transmembrane region" description="Helical" evidence="14">
    <location>
        <begin position="182"/>
        <end position="201"/>
    </location>
</feature>
<dbReference type="InterPro" id="IPR016093">
    <property type="entry name" value="MIR_motif"/>
</dbReference>
<comment type="similarity">
    <text evidence="3 14">Belongs to the glycosyltransferase 39 family.</text>
</comment>
<name>A0AAF0AW22_9SCHI</name>
<dbReference type="InterPro" id="IPR036300">
    <property type="entry name" value="MIR_dom_sf"/>
</dbReference>
<dbReference type="PANTHER" id="PTHR10050">
    <property type="entry name" value="DOLICHYL-PHOSPHATE-MANNOSE--PROTEIN MANNOSYLTRANSFERASE"/>
    <property type="match status" value="1"/>
</dbReference>
<dbReference type="Proteomes" id="UP001212411">
    <property type="component" value="Chromosome 2"/>
</dbReference>
<keyword evidence="5 14" id="KW-0328">Glycosyltransferase</keyword>
<feature type="compositionally biased region" description="Low complexity" evidence="15">
    <location>
        <begin position="19"/>
        <end position="44"/>
    </location>
</feature>
<comment type="catalytic activity">
    <reaction evidence="12 14">
        <text>a di-trans,poly-cis-dolichyl beta-D-mannosyl phosphate + L-threonyl-[protein] = 3-O-(alpha-D-mannosyl)-L-threonyl-[protein] + a di-trans,poly-cis-dolichyl phosphate + H(+)</text>
        <dbReference type="Rhea" id="RHEA:53396"/>
        <dbReference type="Rhea" id="RHEA-COMP:11060"/>
        <dbReference type="Rhea" id="RHEA-COMP:13547"/>
        <dbReference type="Rhea" id="RHEA-COMP:19498"/>
        <dbReference type="Rhea" id="RHEA-COMP:19501"/>
        <dbReference type="ChEBI" id="CHEBI:15378"/>
        <dbReference type="ChEBI" id="CHEBI:30013"/>
        <dbReference type="ChEBI" id="CHEBI:57683"/>
        <dbReference type="ChEBI" id="CHEBI:58211"/>
        <dbReference type="ChEBI" id="CHEBI:137323"/>
        <dbReference type="EC" id="2.4.1.109"/>
    </reaction>
</comment>
<evidence type="ECO:0000313" key="17">
    <source>
        <dbReference type="EMBL" id="WBW74206.1"/>
    </source>
</evidence>
<dbReference type="AlphaFoldDB" id="A0AAF0AW22"/>
<evidence type="ECO:0000256" key="8">
    <source>
        <dbReference type="ARBA" id="ARBA00022737"/>
    </source>
</evidence>
<dbReference type="SMART" id="SM00472">
    <property type="entry name" value="MIR"/>
    <property type="match status" value="3"/>
</dbReference>
<feature type="domain" description="MIR" evidence="16">
    <location>
        <begin position="347"/>
        <end position="407"/>
    </location>
</feature>
<evidence type="ECO:0000256" key="5">
    <source>
        <dbReference type="ARBA" id="ARBA00022676"/>
    </source>
</evidence>
<feature type="transmembrane region" description="Helical" evidence="14">
    <location>
        <begin position="658"/>
        <end position="675"/>
    </location>
</feature>
<feature type="transmembrane region" description="Helical" evidence="14">
    <location>
        <begin position="153"/>
        <end position="175"/>
    </location>
</feature>
<dbReference type="EC" id="2.4.1.109" evidence="4 14"/>
<proteinExistence type="inferred from homology"/>
<keyword evidence="8" id="KW-0677">Repeat</keyword>
<evidence type="ECO:0000256" key="11">
    <source>
        <dbReference type="ARBA" id="ARBA00023136"/>
    </source>
</evidence>
<evidence type="ECO:0000256" key="6">
    <source>
        <dbReference type="ARBA" id="ARBA00022679"/>
    </source>
</evidence>
<keyword evidence="11 14" id="KW-0472">Membrane</keyword>
<reference evidence="17 18" key="1">
    <citation type="journal article" date="2023" name="G3 (Bethesda)">
        <title>A high-quality reference genome for the fission yeast Schizosaccharomyces osmophilus.</title>
        <authorList>
            <person name="Jia G.S."/>
            <person name="Zhang W.C."/>
            <person name="Liang Y."/>
            <person name="Liu X.H."/>
            <person name="Rhind N."/>
            <person name="Pidoux A."/>
            <person name="Brysch-Herzberg M."/>
            <person name="Du L.L."/>
        </authorList>
    </citation>
    <scope>NUCLEOTIDE SEQUENCE [LARGE SCALE GENOMIC DNA]</scope>
    <source>
        <strain evidence="17 18">CBS 15793</strain>
    </source>
</reference>
<feature type="transmembrane region" description="Helical" evidence="14">
    <location>
        <begin position="735"/>
        <end position="757"/>
    </location>
</feature>
<dbReference type="PANTHER" id="PTHR10050:SF51">
    <property type="entry name" value="PROTEIN O-MANNOSYL-TRANSFERASE 1"/>
    <property type="match status" value="1"/>
</dbReference>
<feature type="transmembrane region" description="Helical" evidence="14">
    <location>
        <begin position="616"/>
        <end position="638"/>
    </location>
</feature>
<comment type="catalytic activity">
    <reaction evidence="13 14">
        <text>a di-trans,poly-cis-dolichyl beta-D-mannosyl phosphate + L-seryl-[protein] = 3-O-(alpha-D-mannosyl)-L-seryl-[protein] + a di-trans,poly-cis-dolichyl phosphate + H(+)</text>
        <dbReference type="Rhea" id="RHEA:17377"/>
        <dbReference type="Rhea" id="RHEA-COMP:9863"/>
        <dbReference type="Rhea" id="RHEA-COMP:13546"/>
        <dbReference type="Rhea" id="RHEA-COMP:19498"/>
        <dbReference type="Rhea" id="RHEA-COMP:19501"/>
        <dbReference type="ChEBI" id="CHEBI:15378"/>
        <dbReference type="ChEBI" id="CHEBI:29999"/>
        <dbReference type="ChEBI" id="CHEBI:57683"/>
        <dbReference type="ChEBI" id="CHEBI:58211"/>
        <dbReference type="ChEBI" id="CHEBI:137321"/>
        <dbReference type="EC" id="2.4.1.109"/>
    </reaction>
</comment>
<evidence type="ECO:0000256" key="13">
    <source>
        <dbReference type="ARBA" id="ARBA00045102"/>
    </source>
</evidence>
<dbReference type="CDD" id="cd23285">
    <property type="entry name" value="beta-trefoil_MIR_PMT4-like"/>
    <property type="match status" value="1"/>
</dbReference>
<keyword evidence="18" id="KW-1185">Reference proteome</keyword>
<feature type="region of interest" description="Disordered" evidence="15">
    <location>
        <begin position="1"/>
        <end position="62"/>
    </location>
</feature>
<sequence>MRPTVSEKSGKKNQKSSKQKGSTSRPSSPSQTPSPYPSASSSPLPEKEKSSSKPRTVSSSGSSKNTFLFKLAQYLIVIISFLTRFWKLHIPNEVVFDEVHFGKFASYYLQGKYFFDLHPPFAKLVLAFVAWLAGYDGHYLFDNIGDNYKDYGVPYVAIRAWPALLSSFVPPLVFLTMKESGYELWTCLISACLVLFDNAHVTEGRLILLDATLIFSMIAAVYCYIRFFKLRHSPFSRAWWSWLFLTGVCLSCTISTKYVGLFTFLSIGLSVCLELWYLWDIKTGLPIHRFASHFLARFFCLIVFPFALYLFWFFLHFQLLTTSGPGDSFMSLQFQETLDENPISANATGVNYYDVVTIKHMGTNAFLHSHLDRYPIPYDDGRVSSGGQQVTGYPFEDDNNYWMILPHDHYAESKYKPNMPVKNTDYIKLHHVGTNTDLVTHDVASPYNPTNEEFTTVSVDESADEKHELTLFQLLISDEVSHDRQIFTKAMSFKLIHKLTNVAMWSDPKPLPDWGFSQQEINGAKNILSGPIFWMFDDIVGLPEERVNKERRVPKKLSFFKKYIELQLVMFRQNNLLTESHPYSSTPSDWFTLHHGIAFWAKNEENKQIYLLGNPIGWWLIGGIVITTTVVASAEMLLHQRGIVTLLPSVRNHFYRSIMFFYATYMFHYIPFYLMGRQLFLHHYLPAQVAGAMLCGAFIQLACMKSFRLPISPGVQQPADVDSHGYAKSVRRKGYIFQALFSLVLAAILGYCFIFFAPMTYGDVSLSVPEWLRRKWLESWVFQYQK</sequence>
<accession>A0AAF0AW22</accession>
<dbReference type="PROSITE" id="PS50919">
    <property type="entry name" value="MIR"/>
    <property type="match status" value="1"/>
</dbReference>
<organism evidence="17 18">
    <name type="scientific">Schizosaccharomyces osmophilus</name>
    <dbReference type="NCBI Taxonomy" id="2545709"/>
    <lineage>
        <taxon>Eukaryota</taxon>
        <taxon>Fungi</taxon>
        <taxon>Dikarya</taxon>
        <taxon>Ascomycota</taxon>
        <taxon>Taphrinomycotina</taxon>
        <taxon>Schizosaccharomycetes</taxon>
        <taxon>Schizosaccharomycetales</taxon>
        <taxon>Schizosaccharomycetaceae</taxon>
        <taxon>Schizosaccharomyces</taxon>
    </lineage>
</organism>
<evidence type="ECO:0000313" key="18">
    <source>
        <dbReference type="Proteomes" id="UP001212411"/>
    </source>
</evidence>
<feature type="compositionally biased region" description="Low complexity" evidence="15">
    <location>
        <begin position="53"/>
        <end position="62"/>
    </location>
</feature>
<dbReference type="Pfam" id="PF02815">
    <property type="entry name" value="MIR"/>
    <property type="match status" value="1"/>
</dbReference>
<comment type="function">
    <text evidence="14">Transfers mannose from Dol-P-mannose to Ser or Thr residues on proteins.</text>
</comment>
<feature type="transmembrane region" description="Helical" evidence="14">
    <location>
        <begin position="239"/>
        <end position="256"/>
    </location>
</feature>
<evidence type="ECO:0000256" key="12">
    <source>
        <dbReference type="ARBA" id="ARBA00045085"/>
    </source>
</evidence>
<keyword evidence="9 14" id="KW-0256">Endoplasmic reticulum</keyword>
<gene>
    <name evidence="17" type="primary">ogm4</name>
    <name evidence="17" type="ORF">SOMG_03563</name>
</gene>
<feature type="transmembrane region" description="Helical" evidence="14">
    <location>
        <begin position="291"/>
        <end position="315"/>
    </location>
</feature>
<dbReference type="RefSeq" id="XP_056038449.1">
    <property type="nucleotide sequence ID" value="XM_056182353.1"/>
</dbReference>
<dbReference type="Pfam" id="PF02366">
    <property type="entry name" value="PMT"/>
    <property type="match status" value="1"/>
</dbReference>
<evidence type="ECO:0000256" key="14">
    <source>
        <dbReference type="RuleBase" id="RU367007"/>
    </source>
</evidence>
<dbReference type="InterPro" id="IPR032421">
    <property type="entry name" value="PMT_4TMC"/>
</dbReference>
<keyword evidence="7 14" id="KW-0812">Transmembrane</keyword>
<keyword evidence="10 14" id="KW-1133">Transmembrane helix</keyword>
<feature type="transmembrane region" description="Helical" evidence="14">
    <location>
        <begin position="681"/>
        <end position="703"/>
    </location>
</feature>
<evidence type="ECO:0000256" key="15">
    <source>
        <dbReference type="SAM" id="MobiDB-lite"/>
    </source>
</evidence>
<evidence type="ECO:0000256" key="9">
    <source>
        <dbReference type="ARBA" id="ARBA00022824"/>
    </source>
</evidence>
<protein>
    <recommendedName>
        <fullName evidence="4 14">Dolichyl-phosphate-mannose--protein mannosyltransferase</fullName>
        <ecNumber evidence="4 14">2.4.1.109</ecNumber>
    </recommendedName>
</protein>
<feature type="transmembrane region" description="Helical" evidence="14">
    <location>
        <begin position="207"/>
        <end position="227"/>
    </location>
</feature>
<evidence type="ECO:0000256" key="10">
    <source>
        <dbReference type="ARBA" id="ARBA00022989"/>
    </source>
</evidence>
<dbReference type="GO" id="GO:0005789">
    <property type="term" value="C:endoplasmic reticulum membrane"/>
    <property type="evidence" value="ECO:0007669"/>
    <property type="project" value="UniProtKB-SubCell"/>
</dbReference>
<dbReference type="GeneID" id="80877042"/>
<dbReference type="GO" id="GO:0004169">
    <property type="term" value="F:dolichyl-phosphate-mannose-protein mannosyltransferase activity"/>
    <property type="evidence" value="ECO:0007669"/>
    <property type="project" value="UniProtKB-UniRule"/>
</dbReference>
<dbReference type="InterPro" id="IPR003342">
    <property type="entry name" value="ArnT-like_N"/>
</dbReference>
<evidence type="ECO:0000256" key="1">
    <source>
        <dbReference type="ARBA" id="ARBA00004477"/>
    </source>
</evidence>
<dbReference type="SUPFAM" id="SSF82109">
    <property type="entry name" value="MIR domain"/>
    <property type="match status" value="1"/>
</dbReference>